<name>A0A409VYE5_9AGAR</name>
<gene>
    <name evidence="1" type="ORF">CVT26_010995</name>
</gene>
<keyword evidence="2" id="KW-1185">Reference proteome</keyword>
<dbReference type="AlphaFoldDB" id="A0A409VYE5"/>
<dbReference type="EMBL" id="NHYE01005510">
    <property type="protein sequence ID" value="PPQ71253.1"/>
    <property type="molecule type" value="Genomic_DNA"/>
</dbReference>
<accession>A0A409VYE5</accession>
<comment type="caution">
    <text evidence="1">The sequence shown here is derived from an EMBL/GenBank/DDBJ whole genome shotgun (WGS) entry which is preliminary data.</text>
</comment>
<reference evidence="1 2" key="1">
    <citation type="journal article" date="2018" name="Evol. Lett.">
        <title>Horizontal gene cluster transfer increased hallucinogenic mushroom diversity.</title>
        <authorList>
            <person name="Reynolds H.T."/>
            <person name="Vijayakumar V."/>
            <person name="Gluck-Thaler E."/>
            <person name="Korotkin H.B."/>
            <person name="Matheny P.B."/>
            <person name="Slot J.C."/>
        </authorList>
    </citation>
    <scope>NUCLEOTIDE SEQUENCE [LARGE SCALE GENOMIC DNA]</scope>
    <source>
        <strain evidence="1 2">SRW20</strain>
    </source>
</reference>
<dbReference type="Proteomes" id="UP000284706">
    <property type="component" value="Unassembled WGS sequence"/>
</dbReference>
<proteinExistence type="predicted"/>
<protein>
    <submittedName>
        <fullName evidence="1">Uncharacterized protein</fullName>
    </submittedName>
</protein>
<sequence>MFLRCFQAIDGLKARSFAASDSPNTLVLDFFLVPVTLSVALYLPALLRLCRSGISRSTQAPEISPSLRSIRTMSGLETTASRHLLPAECRAFVRSPKRKQAEQELAYHEDQMLALESLMISMEHKRFELLEKLNSATLWWSTLPLEITIEIFSLVCEAQGPADYAAFPATYVLGGVCKAWRNVIYSMPRFWDTLTICFTSANYHMQKELVIEWISRSGALPLHLYLDAALSPEWEPDRVVFDFLLKSSSRWKSLDTFIFNGLSLALQGDGVKELRFPLLQELRLHGDREGCTPHTQDMHFRFAESNQLRIFRDKATSLDYAFTLYFGQLKELDIQLGPDNYPEIFQLAHSLEILRLHLIEGRRGWPNSSVRLPFLLQDLHYLLIEALPGDVSHCLQSIITPRLNTLIVNVMSENEDSSWLHSIVDFQMRSACRLTSLTLENGYVASEEELVANLEVLPMIERLSIDALLNFTLSDSAVFKLNPTEQGEGVQRFLPNLKKFYYRGHIEFHPNSLLEMVRERRHSYPGSSSAVLQKIDILFWNREWGHSGGSDPNVLREFYLQLASLSCSELTLSIAWEDIEDVEDVEGVDDD</sequence>
<dbReference type="Gene3D" id="1.20.1280.50">
    <property type="match status" value="1"/>
</dbReference>
<dbReference type="OrthoDB" id="3365698at2759"/>
<dbReference type="InParanoid" id="A0A409VYE5"/>
<organism evidence="1 2">
    <name type="scientific">Gymnopilus dilepis</name>
    <dbReference type="NCBI Taxonomy" id="231916"/>
    <lineage>
        <taxon>Eukaryota</taxon>
        <taxon>Fungi</taxon>
        <taxon>Dikarya</taxon>
        <taxon>Basidiomycota</taxon>
        <taxon>Agaricomycotina</taxon>
        <taxon>Agaricomycetes</taxon>
        <taxon>Agaricomycetidae</taxon>
        <taxon>Agaricales</taxon>
        <taxon>Agaricineae</taxon>
        <taxon>Hymenogastraceae</taxon>
        <taxon>Gymnopilus</taxon>
    </lineage>
</organism>
<evidence type="ECO:0000313" key="2">
    <source>
        <dbReference type="Proteomes" id="UP000284706"/>
    </source>
</evidence>
<evidence type="ECO:0000313" key="1">
    <source>
        <dbReference type="EMBL" id="PPQ71253.1"/>
    </source>
</evidence>